<dbReference type="Proteomes" id="UP000270626">
    <property type="component" value="Unassembled WGS sequence"/>
</dbReference>
<feature type="compositionally biased region" description="Gly residues" evidence="1">
    <location>
        <begin position="88"/>
        <end position="101"/>
    </location>
</feature>
<keyword evidence="2" id="KW-0732">Signal</keyword>
<evidence type="ECO:0000256" key="2">
    <source>
        <dbReference type="SAM" id="SignalP"/>
    </source>
</evidence>
<keyword evidence="4" id="KW-1185">Reference proteome</keyword>
<dbReference type="AlphaFoldDB" id="A0A495WCV3"/>
<feature type="chain" id="PRO_5019777414" evidence="2">
    <location>
        <begin position="24"/>
        <end position="101"/>
    </location>
</feature>
<gene>
    <name evidence="3" type="ORF">DFR40_1420</name>
</gene>
<organism evidence="3 4">
    <name type="scientific">Azonexus fungiphilus</name>
    <dbReference type="NCBI Taxonomy" id="146940"/>
    <lineage>
        <taxon>Bacteria</taxon>
        <taxon>Pseudomonadati</taxon>
        <taxon>Pseudomonadota</taxon>
        <taxon>Betaproteobacteria</taxon>
        <taxon>Rhodocyclales</taxon>
        <taxon>Azonexaceae</taxon>
        <taxon>Azonexus</taxon>
    </lineage>
</organism>
<proteinExistence type="predicted"/>
<evidence type="ECO:0000313" key="4">
    <source>
        <dbReference type="Proteomes" id="UP000270626"/>
    </source>
</evidence>
<dbReference type="EMBL" id="RBXP01000013">
    <property type="protein sequence ID" value="RKT59532.1"/>
    <property type="molecule type" value="Genomic_DNA"/>
</dbReference>
<sequence length="101" mass="10711">MSATRFRTTLVALLVACAGSLAAAEPATVTADQLMTAEERTEQRNRMRAARTEDERAAIRAENHQRMSERAAARGQVLTPVNPQSPGAGAGRGPGAGRNRP</sequence>
<evidence type="ECO:0000256" key="1">
    <source>
        <dbReference type="SAM" id="MobiDB-lite"/>
    </source>
</evidence>
<feature type="compositionally biased region" description="Basic and acidic residues" evidence="1">
    <location>
        <begin position="37"/>
        <end position="72"/>
    </location>
</feature>
<accession>A0A495WCV3</accession>
<name>A0A495WCV3_9RHOO</name>
<comment type="caution">
    <text evidence="3">The sequence shown here is derived from an EMBL/GenBank/DDBJ whole genome shotgun (WGS) entry which is preliminary data.</text>
</comment>
<feature type="signal peptide" evidence="2">
    <location>
        <begin position="1"/>
        <end position="23"/>
    </location>
</feature>
<dbReference type="RefSeq" id="WP_121457766.1">
    <property type="nucleotide sequence ID" value="NZ_JAANMQ010000002.1"/>
</dbReference>
<feature type="region of interest" description="Disordered" evidence="1">
    <location>
        <begin position="34"/>
        <end position="101"/>
    </location>
</feature>
<reference evidence="3 4" key="1">
    <citation type="submission" date="2018-10" db="EMBL/GenBank/DDBJ databases">
        <title>Genomic Encyclopedia of Type Strains, Phase IV (KMG-IV): sequencing the most valuable type-strain genomes for metagenomic binning, comparative biology and taxonomic classification.</title>
        <authorList>
            <person name="Goeker M."/>
        </authorList>
    </citation>
    <scope>NUCLEOTIDE SEQUENCE [LARGE SCALE GENOMIC DNA]</scope>
    <source>
        <strain evidence="3 4">DSM 23841</strain>
    </source>
</reference>
<protein>
    <submittedName>
        <fullName evidence="3">Uncharacterized protein</fullName>
    </submittedName>
</protein>
<evidence type="ECO:0000313" key="3">
    <source>
        <dbReference type="EMBL" id="RKT59532.1"/>
    </source>
</evidence>
<dbReference type="OrthoDB" id="8140134at2"/>